<evidence type="ECO:0000313" key="1">
    <source>
        <dbReference type="EMBL" id="GEL96748.1"/>
    </source>
</evidence>
<sequence>MVRMPGTRVTRTRVVAVVVTTLSLLLVGSGAAWAYWVATRTVTVTGAAATAPVPVITATCEPGLSFQNDPVVVSWPAIPLPPGATQVRYRATFVNSSGTALSFPTAGDTTATSVTVNATQLGPTADRTKVQTITVQAFYVFPGTTWTSAPSAPRTAQGQATFFGFVDMYC</sequence>
<gene>
    <name evidence="1" type="ORF">CTE05_02950</name>
</gene>
<evidence type="ECO:0000313" key="2">
    <source>
        <dbReference type="Proteomes" id="UP000321049"/>
    </source>
</evidence>
<reference evidence="1 2" key="1">
    <citation type="submission" date="2019-07" db="EMBL/GenBank/DDBJ databases">
        <title>Whole genome shotgun sequence of Cellulomonas terrae NBRC 100819.</title>
        <authorList>
            <person name="Hosoyama A."/>
            <person name="Uohara A."/>
            <person name="Ohji S."/>
            <person name="Ichikawa N."/>
        </authorList>
    </citation>
    <scope>NUCLEOTIDE SEQUENCE [LARGE SCALE GENOMIC DNA]</scope>
    <source>
        <strain evidence="1 2">NBRC 100819</strain>
    </source>
</reference>
<name>A0A511JFH4_9CELL</name>
<comment type="caution">
    <text evidence="1">The sequence shown here is derived from an EMBL/GenBank/DDBJ whole genome shotgun (WGS) entry which is preliminary data.</text>
</comment>
<organism evidence="1 2">
    <name type="scientific">Cellulomonas terrae</name>
    <dbReference type="NCBI Taxonomy" id="311234"/>
    <lineage>
        <taxon>Bacteria</taxon>
        <taxon>Bacillati</taxon>
        <taxon>Actinomycetota</taxon>
        <taxon>Actinomycetes</taxon>
        <taxon>Micrococcales</taxon>
        <taxon>Cellulomonadaceae</taxon>
        <taxon>Cellulomonas</taxon>
    </lineage>
</organism>
<dbReference type="Proteomes" id="UP000321049">
    <property type="component" value="Unassembled WGS sequence"/>
</dbReference>
<evidence type="ECO:0008006" key="3">
    <source>
        <dbReference type="Google" id="ProtNLM"/>
    </source>
</evidence>
<dbReference type="EMBL" id="BJWH01000001">
    <property type="protein sequence ID" value="GEL96748.1"/>
    <property type="molecule type" value="Genomic_DNA"/>
</dbReference>
<proteinExistence type="predicted"/>
<dbReference type="AlphaFoldDB" id="A0A511JFH4"/>
<accession>A0A511JFH4</accession>
<protein>
    <recommendedName>
        <fullName evidence="3">Fibronectin type-III domain-containing protein</fullName>
    </recommendedName>
</protein>
<keyword evidence="2" id="KW-1185">Reference proteome</keyword>